<keyword evidence="6" id="KW-0520">NAD</keyword>
<dbReference type="Pfam" id="PF20160">
    <property type="entry name" value="C-JID"/>
    <property type="match status" value="1"/>
</dbReference>
<accession>A0A7N2MHC4</accession>
<dbReference type="SUPFAM" id="SSF46785">
    <property type="entry name" value="Winged helix' DNA-binding domain"/>
    <property type="match status" value="1"/>
</dbReference>
<dbReference type="EnsemblPlants" id="QL09p004171:mrna">
    <property type="protein sequence ID" value="QL09p004171:mrna"/>
    <property type="gene ID" value="QL09p004171"/>
</dbReference>
<evidence type="ECO:0000256" key="6">
    <source>
        <dbReference type="ARBA" id="ARBA00023027"/>
    </source>
</evidence>
<dbReference type="InterPro" id="IPR044974">
    <property type="entry name" value="Disease_R_plants"/>
</dbReference>
<dbReference type="EMBL" id="LRBV02000009">
    <property type="status" value="NOT_ANNOTATED_CDS"/>
    <property type="molecule type" value="Genomic_DNA"/>
</dbReference>
<evidence type="ECO:0000313" key="10">
    <source>
        <dbReference type="EnsemblPlants" id="QL09p004171:mrna"/>
    </source>
</evidence>
<evidence type="ECO:0000256" key="1">
    <source>
        <dbReference type="ARBA" id="ARBA00011982"/>
    </source>
</evidence>
<dbReference type="InterPro" id="IPR045344">
    <property type="entry name" value="C-JID"/>
</dbReference>
<dbReference type="InterPro" id="IPR002182">
    <property type="entry name" value="NB-ARC"/>
</dbReference>
<evidence type="ECO:0000256" key="8">
    <source>
        <dbReference type="SAM" id="MobiDB-lite"/>
    </source>
</evidence>
<dbReference type="Gene3D" id="3.40.50.300">
    <property type="entry name" value="P-loop containing nucleotide triphosphate hydrolases"/>
    <property type="match status" value="1"/>
</dbReference>
<dbReference type="SUPFAM" id="SSF52540">
    <property type="entry name" value="P-loop containing nucleoside triphosphate hydrolases"/>
    <property type="match status" value="2"/>
</dbReference>
<dbReference type="PANTHER" id="PTHR11017:SF559">
    <property type="entry name" value="DISEASE RESISTANCE PROTEIN CHL1"/>
    <property type="match status" value="1"/>
</dbReference>
<keyword evidence="3" id="KW-0677">Repeat</keyword>
<reference evidence="10 11" key="1">
    <citation type="journal article" date="2016" name="G3 (Bethesda)">
        <title>First Draft Assembly and Annotation of the Genome of a California Endemic Oak Quercus lobata Nee (Fagaceae).</title>
        <authorList>
            <person name="Sork V.L."/>
            <person name="Fitz-Gibbon S.T."/>
            <person name="Puiu D."/>
            <person name="Crepeau M."/>
            <person name="Gugger P.F."/>
            <person name="Sherman R."/>
            <person name="Stevens K."/>
            <person name="Langley C.H."/>
            <person name="Pellegrini M."/>
            <person name="Salzberg S.L."/>
        </authorList>
    </citation>
    <scope>NUCLEOTIDE SEQUENCE [LARGE SCALE GENOMIC DNA]</scope>
    <source>
        <strain evidence="10 11">cv. SW786</strain>
    </source>
</reference>
<dbReference type="Pfam" id="PF23282">
    <property type="entry name" value="WHD_ROQ1"/>
    <property type="match status" value="1"/>
</dbReference>
<dbReference type="EC" id="3.2.2.6" evidence="1"/>
<evidence type="ECO:0000256" key="5">
    <source>
        <dbReference type="ARBA" id="ARBA00022821"/>
    </source>
</evidence>
<evidence type="ECO:0000256" key="4">
    <source>
        <dbReference type="ARBA" id="ARBA00022801"/>
    </source>
</evidence>
<dbReference type="Pfam" id="PF01582">
    <property type="entry name" value="TIR"/>
    <property type="match status" value="1"/>
</dbReference>
<dbReference type="SUPFAM" id="SSF52200">
    <property type="entry name" value="Toll/Interleukin receptor TIR domain"/>
    <property type="match status" value="1"/>
</dbReference>
<dbReference type="Gene3D" id="3.80.10.10">
    <property type="entry name" value="Ribonuclease Inhibitor"/>
    <property type="match status" value="2"/>
</dbReference>
<dbReference type="SUPFAM" id="SSF52058">
    <property type="entry name" value="L domain-like"/>
    <property type="match status" value="2"/>
</dbReference>
<keyword evidence="11" id="KW-1185">Reference proteome</keyword>
<dbReference type="InterPro" id="IPR035897">
    <property type="entry name" value="Toll_tir_struct_dom_sf"/>
</dbReference>
<dbReference type="PROSITE" id="PS50104">
    <property type="entry name" value="TIR"/>
    <property type="match status" value="1"/>
</dbReference>
<dbReference type="Gramene" id="QL09p004171:mrna">
    <property type="protein sequence ID" value="QL09p004171:mrna"/>
    <property type="gene ID" value="QL09p004171"/>
</dbReference>
<dbReference type="Proteomes" id="UP000594261">
    <property type="component" value="Chromosome 9"/>
</dbReference>
<dbReference type="InterPro" id="IPR000157">
    <property type="entry name" value="TIR_dom"/>
</dbReference>
<dbReference type="PRINTS" id="PR00364">
    <property type="entry name" value="DISEASERSIST"/>
</dbReference>
<dbReference type="FunFam" id="3.40.50.10140:FF:000007">
    <property type="entry name" value="Disease resistance protein (TIR-NBS-LRR class)"/>
    <property type="match status" value="1"/>
</dbReference>
<name>A0A7N2MHC4_QUELO</name>
<evidence type="ECO:0000256" key="3">
    <source>
        <dbReference type="ARBA" id="ARBA00022737"/>
    </source>
</evidence>
<keyword evidence="4" id="KW-0378">Hydrolase</keyword>
<dbReference type="GO" id="GO:0043531">
    <property type="term" value="F:ADP binding"/>
    <property type="evidence" value="ECO:0007669"/>
    <property type="project" value="InterPro"/>
</dbReference>
<dbReference type="GO" id="GO:0007165">
    <property type="term" value="P:signal transduction"/>
    <property type="evidence" value="ECO:0007669"/>
    <property type="project" value="InterPro"/>
</dbReference>
<dbReference type="SMART" id="SM00255">
    <property type="entry name" value="TIR"/>
    <property type="match status" value="1"/>
</dbReference>
<dbReference type="InterPro" id="IPR036390">
    <property type="entry name" value="WH_DNA-bd_sf"/>
</dbReference>
<sequence>MVGLRPEGLCWASVAFGLWVTHLRPKKAKLRPSLALRIFSMASMGTERASSSSSFTPCWTYDVFLSFRGEDTRNGFTDHLYFALKQKGIFTFRDDEKLERGKSISPKLLKAIEESRFAIVILSRNYASSIWCLDELAKIIKCMKETGMTILPIFYKVDPSDVRKQTRTFAEAFVKHKKENKKKVQKWRATLREVANFSGWHLQDGLRFLDWKGYPLKSLPSSFQSNELVELCMCCSYIERLWKGTKSFEMLKFIKLTKSQKLIETPNIIKVPNLMTLVLEDCINLRTIHPSIGIHKMLTILNLEGCKNLTSLPSKFEMDCLTYLNLSRCSKIKQIPEFGRNMKRVHTLLLGGTAITKLPTSIEHLTNLDSLSLWDCKNLVCLPSTICNLKLVRLVDLYGCSKLNRLPENLGNAESLERLYVSRTAIRKVPSSIGILKNLKTLSFNECKGLSSSSSSNKLWNELLPFYSMPRSPDPMDMLFSSLSGACSLTGLNLSDCNLKVISDDIGSLFSLELLDLSGNDFVCLPESIIQLSKLKWVVLDSCTSLRSLPKLPLNIESIYAEGCVSLEMLPDQLKSRDLLEPSLFLHNCFKLVDNQSCIDWFILGIKKSLKISLSPTEKYEIVIPGSEMPEWFRHQSMGVEVNIKQPSHLYNEWMRIVVCIVFCSHDVDHQISCLIPLYCSLTTNGKRMSPALGSSLIPKVLPDHLWLLYVTPQFFDEKSNKLLSESDANGFTQIGIKIETGGPGEEVKKCGFCMIYNKDIEDLDRTMAQHSNSCISPYESMAMIVECDKAKRSCDDYNGAGLSGEGSSNDISNPKRIKRHTETHGNSDCEELSEYKDCDEELSDWDESNESNPDETRLFAMPCPYVEVLEHKLILFASQAWIKRNQGDLENFKYFSLSFVSILWSIWSYRNKASVKKEPFSATNVAMYFISLILMYRVLMKSKCSVKLCFADMHKPIMQIWIRVTVGEYRGECAQLWRHSCPEAEVVQKIVQEISNKLNKFIVDTNGLVGINSRAKKLKSLLAIESNDVRIIGIPGMGGMGKITLARVVYGMVSNQFEACSFIQNVREESERHGLLWLQQKLLKELLMGRDLNIQDVYHGVLKIKESLRYKKILLVLDDVDELKQLEKLARKNDCVLIDKSLIKVYKKQLWMHDLLQEMGQDIVRQESPKAPGKRSRLWLYEDIDNVPTNNTRKYPSKSLPSSFESTELVKLCMNCNYIERLWEGTKSFGSLQFINLNKSQKLIETPDFSKVPALELDLEDLVRERYSLEVAAQFLATPISRYAQVFNAQQQDQSNCRKVPRQKCPSVYTGCCMLGIVETKRAVFSDGKKFSSSTNNLVCCGNTKILTEFCLREAAEGYEAKRTREDYDGAGSSNDKAHPKRIARLLEIMAHGNSDCEESKVEIMRRKASKHRHWKLSLPKTFRSLIGYIIYVCLMSSFDGNGCCHMHESMVIQEILKRISSELDLIIQSTISNDLVGIESRVKELLDLYVDEASGGVGFVGICGMGKTTLAQGISKRISEGTLWMHDLLQQMGHEIVCCDSRESLREPGECSRLRMYENIINVLKNNTDLVRELYSPEVAAQILSTPILRQGVTDKLIWPHVMRGRYEVKIG</sequence>
<dbReference type="InterPro" id="IPR058192">
    <property type="entry name" value="WHD_ROQ1-like"/>
</dbReference>
<comment type="catalytic activity">
    <reaction evidence="7">
        <text>NAD(+) + H2O = ADP-D-ribose + nicotinamide + H(+)</text>
        <dbReference type="Rhea" id="RHEA:16301"/>
        <dbReference type="ChEBI" id="CHEBI:15377"/>
        <dbReference type="ChEBI" id="CHEBI:15378"/>
        <dbReference type="ChEBI" id="CHEBI:17154"/>
        <dbReference type="ChEBI" id="CHEBI:57540"/>
        <dbReference type="ChEBI" id="CHEBI:57967"/>
        <dbReference type="EC" id="3.2.2.6"/>
    </reaction>
    <physiologicalReaction direction="left-to-right" evidence="7">
        <dbReference type="Rhea" id="RHEA:16302"/>
    </physiologicalReaction>
</comment>
<proteinExistence type="predicted"/>
<dbReference type="GO" id="GO:0061809">
    <property type="term" value="F:NAD+ nucleosidase activity, cyclic ADP-ribose generating"/>
    <property type="evidence" value="ECO:0007669"/>
    <property type="project" value="UniProtKB-EC"/>
</dbReference>
<keyword evidence="5" id="KW-0611">Plant defense</keyword>
<dbReference type="GO" id="GO:0006952">
    <property type="term" value="P:defense response"/>
    <property type="evidence" value="ECO:0007669"/>
    <property type="project" value="UniProtKB-KW"/>
</dbReference>
<feature type="domain" description="TIR" evidence="9">
    <location>
        <begin position="59"/>
        <end position="218"/>
    </location>
</feature>
<organism evidence="10 11">
    <name type="scientific">Quercus lobata</name>
    <name type="common">Valley oak</name>
    <dbReference type="NCBI Taxonomy" id="97700"/>
    <lineage>
        <taxon>Eukaryota</taxon>
        <taxon>Viridiplantae</taxon>
        <taxon>Streptophyta</taxon>
        <taxon>Embryophyta</taxon>
        <taxon>Tracheophyta</taxon>
        <taxon>Spermatophyta</taxon>
        <taxon>Magnoliopsida</taxon>
        <taxon>eudicotyledons</taxon>
        <taxon>Gunneridae</taxon>
        <taxon>Pentapetalae</taxon>
        <taxon>rosids</taxon>
        <taxon>fabids</taxon>
        <taxon>Fagales</taxon>
        <taxon>Fagaceae</taxon>
        <taxon>Quercus</taxon>
    </lineage>
</organism>
<dbReference type="Pfam" id="PF00931">
    <property type="entry name" value="NB-ARC"/>
    <property type="match status" value="1"/>
</dbReference>
<evidence type="ECO:0000259" key="9">
    <source>
        <dbReference type="PROSITE" id="PS50104"/>
    </source>
</evidence>
<dbReference type="InterPro" id="IPR032675">
    <property type="entry name" value="LRR_dom_sf"/>
</dbReference>
<protein>
    <recommendedName>
        <fullName evidence="1">ADP-ribosyl cyclase/cyclic ADP-ribose hydrolase</fullName>
        <ecNumber evidence="1">3.2.2.6</ecNumber>
    </recommendedName>
</protein>
<feature type="region of interest" description="Disordered" evidence="8">
    <location>
        <begin position="806"/>
        <end position="828"/>
    </location>
</feature>
<evidence type="ECO:0000313" key="11">
    <source>
        <dbReference type="Proteomes" id="UP000594261"/>
    </source>
</evidence>
<reference evidence="10" key="2">
    <citation type="submission" date="2021-01" db="UniProtKB">
        <authorList>
            <consortium name="EnsemblPlants"/>
        </authorList>
    </citation>
    <scope>IDENTIFICATION</scope>
</reference>
<evidence type="ECO:0000256" key="7">
    <source>
        <dbReference type="ARBA" id="ARBA00047304"/>
    </source>
</evidence>
<dbReference type="Gene3D" id="3.40.50.10140">
    <property type="entry name" value="Toll/interleukin-1 receptor homology (TIR) domain"/>
    <property type="match status" value="1"/>
</dbReference>
<evidence type="ECO:0000256" key="2">
    <source>
        <dbReference type="ARBA" id="ARBA00022614"/>
    </source>
</evidence>
<dbReference type="PANTHER" id="PTHR11017">
    <property type="entry name" value="LEUCINE-RICH REPEAT-CONTAINING PROTEIN"/>
    <property type="match status" value="1"/>
</dbReference>
<dbReference type="InParanoid" id="A0A7N2MHC4"/>
<dbReference type="InterPro" id="IPR027417">
    <property type="entry name" value="P-loop_NTPase"/>
</dbReference>
<keyword evidence="2" id="KW-0433">Leucine-rich repeat</keyword>